<evidence type="ECO:0000313" key="2">
    <source>
        <dbReference type="EMBL" id="KGM06027.1"/>
    </source>
</evidence>
<dbReference type="InterPro" id="IPR036237">
    <property type="entry name" value="Xyl_isomerase-like_sf"/>
</dbReference>
<dbReference type="EMBL" id="JRQD01000006">
    <property type="protein sequence ID" value="KGM06027.1"/>
    <property type="molecule type" value="Genomic_DNA"/>
</dbReference>
<sequence length="287" mass="32186">MKLSLCTISFRHHLLSISDIAQWAQRHQFQGIELWGVHATNLEDQPQFNASWLAEQQLKVSMISDYLSVTDSAQAALDKVDKLGELAFRWGCKKIRTFAGHKPSQAITPDEHHAIAERLYLLAERCAQNGVNLVIETHPNTLADNTHATLQLLKAVDHPALAVNFDVLHLWEAGEQPHIAWQQLKPYIQHIHLKNISSAAMLNVFAPANVYAAAGNREGMVPLFEGALDYQAFLESIGQHAELDASLEWFGPNVHSVLQNDKRQLQRFFTSYQHAANSAHNEKLVVG</sequence>
<dbReference type="PANTHER" id="PTHR12110">
    <property type="entry name" value="HYDROXYPYRUVATE ISOMERASE"/>
    <property type="match status" value="1"/>
</dbReference>
<dbReference type="PANTHER" id="PTHR12110:SF21">
    <property type="entry name" value="XYLOSE ISOMERASE-LIKE TIM BARREL DOMAIN-CONTAINING PROTEIN"/>
    <property type="match status" value="1"/>
</dbReference>
<comment type="caution">
    <text evidence="2">The sequence shown here is derived from an EMBL/GenBank/DDBJ whole genome shotgun (WGS) entry which is preliminary data.</text>
</comment>
<dbReference type="Gene3D" id="3.20.20.150">
    <property type="entry name" value="Divalent-metal-dependent TIM barrel enzymes"/>
    <property type="match status" value="1"/>
</dbReference>
<dbReference type="Proteomes" id="UP000029999">
    <property type="component" value="Unassembled WGS sequence"/>
</dbReference>
<feature type="domain" description="Xylose isomerase-like TIM barrel" evidence="1">
    <location>
        <begin position="22"/>
        <end position="257"/>
    </location>
</feature>
<proteinExistence type="predicted"/>
<name>A0A0A0BE93_9GAMM</name>
<dbReference type="InterPro" id="IPR013022">
    <property type="entry name" value="Xyl_isomerase-like_TIM-brl"/>
</dbReference>
<accession>A0A0A0BE93</accession>
<evidence type="ECO:0000259" key="1">
    <source>
        <dbReference type="Pfam" id="PF01261"/>
    </source>
</evidence>
<dbReference type="STRING" id="392484.LP43_2342"/>
<protein>
    <recommendedName>
        <fullName evidence="1">Xylose isomerase-like TIM barrel domain-containing protein</fullName>
    </recommendedName>
</protein>
<dbReference type="SUPFAM" id="SSF51658">
    <property type="entry name" value="Xylose isomerase-like"/>
    <property type="match status" value="1"/>
</dbReference>
<dbReference type="RefSeq" id="WP_036315542.1">
    <property type="nucleotide sequence ID" value="NZ_JRQD01000006.1"/>
</dbReference>
<dbReference type="AlphaFoldDB" id="A0A0A0BE93"/>
<reference evidence="2 3" key="1">
    <citation type="submission" date="2014-09" db="EMBL/GenBank/DDBJ databases">
        <authorList>
            <person name="Grob C."/>
            <person name="Taubert M."/>
            <person name="Howat A.M."/>
            <person name="Burns O.J."/>
            <person name="Dixon J.L."/>
            <person name="Chen Y."/>
            <person name="Murrell J.C."/>
        </authorList>
    </citation>
    <scope>NUCLEOTIDE SEQUENCE [LARGE SCALE GENOMIC DNA]</scope>
    <source>
        <strain evidence="2">L4</strain>
    </source>
</reference>
<dbReference type="InterPro" id="IPR050312">
    <property type="entry name" value="IolE/XylAMocC-like"/>
</dbReference>
<evidence type="ECO:0000313" key="3">
    <source>
        <dbReference type="Proteomes" id="UP000029999"/>
    </source>
</evidence>
<dbReference type="Pfam" id="PF01261">
    <property type="entry name" value="AP_endonuc_2"/>
    <property type="match status" value="1"/>
</dbReference>
<organism evidence="2 3">
    <name type="scientific">Methylophaga thiooxydans</name>
    <dbReference type="NCBI Taxonomy" id="392484"/>
    <lineage>
        <taxon>Bacteria</taxon>
        <taxon>Pseudomonadati</taxon>
        <taxon>Pseudomonadota</taxon>
        <taxon>Gammaproteobacteria</taxon>
        <taxon>Thiotrichales</taxon>
        <taxon>Piscirickettsiaceae</taxon>
        <taxon>Methylophaga</taxon>
    </lineage>
</organism>
<gene>
    <name evidence="2" type="ORF">LP43_2342</name>
</gene>